<dbReference type="GO" id="GO:0009416">
    <property type="term" value="P:response to light stimulus"/>
    <property type="evidence" value="ECO:0007669"/>
    <property type="project" value="TreeGrafter"/>
</dbReference>
<keyword evidence="2 4" id="KW-0285">Flavoprotein</keyword>
<dbReference type="InterPro" id="IPR036155">
    <property type="entry name" value="Crypto/Photolyase_N_sf"/>
</dbReference>
<dbReference type="Pfam" id="PF00875">
    <property type="entry name" value="DNA_photolyase"/>
    <property type="match status" value="1"/>
</dbReference>
<evidence type="ECO:0000256" key="4">
    <source>
        <dbReference type="PIRSR" id="PIRSR602081-1"/>
    </source>
</evidence>
<evidence type="ECO:0000256" key="2">
    <source>
        <dbReference type="ARBA" id="ARBA00022630"/>
    </source>
</evidence>
<keyword evidence="7" id="KW-0456">Lyase</keyword>
<dbReference type="SUPFAM" id="SSF52425">
    <property type="entry name" value="Cryptochrome/photolyase, N-terminal domain"/>
    <property type="match status" value="1"/>
</dbReference>
<dbReference type="Pfam" id="PF03441">
    <property type="entry name" value="FAD_binding_7"/>
    <property type="match status" value="1"/>
</dbReference>
<keyword evidence="5" id="KW-0157">Chromophore</keyword>
<evidence type="ECO:0000256" key="1">
    <source>
        <dbReference type="ARBA" id="ARBA00001932"/>
    </source>
</evidence>
<dbReference type="InterPro" id="IPR014729">
    <property type="entry name" value="Rossmann-like_a/b/a_fold"/>
</dbReference>
<evidence type="ECO:0000313" key="7">
    <source>
        <dbReference type="EMBL" id="MBB1488283.1"/>
    </source>
</evidence>
<keyword evidence="8" id="KW-1185">Reference proteome</keyword>
<feature type="domain" description="Photolyase/cryptochrome alpha/beta" evidence="6">
    <location>
        <begin position="13"/>
        <end position="146"/>
    </location>
</feature>
<dbReference type="EMBL" id="JACJFM010000026">
    <property type="protein sequence ID" value="MBB1488283.1"/>
    <property type="molecule type" value="Genomic_DNA"/>
</dbReference>
<dbReference type="Gene3D" id="3.40.50.620">
    <property type="entry name" value="HUPs"/>
    <property type="match status" value="1"/>
</dbReference>
<dbReference type="GO" id="GO:0003904">
    <property type="term" value="F:deoxyribodipyrimidine photo-lyase activity"/>
    <property type="evidence" value="ECO:0007669"/>
    <property type="project" value="TreeGrafter"/>
</dbReference>
<evidence type="ECO:0000256" key="5">
    <source>
        <dbReference type="RuleBase" id="RU004182"/>
    </source>
</evidence>
<dbReference type="PANTHER" id="PTHR11455">
    <property type="entry name" value="CRYPTOCHROME"/>
    <property type="match status" value="1"/>
</dbReference>
<accession>A0A839IS31</accession>
<organism evidence="7 8">
    <name type="scientific">Oceanospirillum sediminis</name>
    <dbReference type="NCBI Taxonomy" id="2760088"/>
    <lineage>
        <taxon>Bacteria</taxon>
        <taxon>Pseudomonadati</taxon>
        <taxon>Pseudomonadota</taxon>
        <taxon>Gammaproteobacteria</taxon>
        <taxon>Oceanospirillales</taxon>
        <taxon>Oceanospirillaceae</taxon>
        <taxon>Oceanospirillum</taxon>
    </lineage>
</organism>
<dbReference type="GO" id="GO:0071949">
    <property type="term" value="F:FAD binding"/>
    <property type="evidence" value="ECO:0007669"/>
    <property type="project" value="TreeGrafter"/>
</dbReference>
<protein>
    <submittedName>
        <fullName evidence="7">Deoxyribodipyrimidine photo-lyase</fullName>
    </submittedName>
</protein>
<comment type="cofactor">
    <cofactor evidence="4">
        <name>FAD</name>
        <dbReference type="ChEBI" id="CHEBI:57692"/>
    </cofactor>
    <text evidence="4">Binds 1 FAD per subunit.</text>
</comment>
<feature type="binding site" evidence="4">
    <location>
        <position position="231"/>
    </location>
    <ligand>
        <name>FAD</name>
        <dbReference type="ChEBI" id="CHEBI:57692"/>
    </ligand>
</feature>
<dbReference type="SUPFAM" id="SSF48173">
    <property type="entry name" value="Cryptochrome/photolyase FAD-binding domain"/>
    <property type="match status" value="1"/>
</dbReference>
<dbReference type="Proteomes" id="UP000565262">
    <property type="component" value="Unassembled WGS sequence"/>
</dbReference>
<dbReference type="Gene3D" id="1.25.40.80">
    <property type="match status" value="1"/>
</dbReference>
<dbReference type="PANTHER" id="PTHR11455:SF9">
    <property type="entry name" value="CRYPTOCHROME CIRCADIAN CLOCK 5 ISOFORM X1"/>
    <property type="match status" value="1"/>
</dbReference>
<dbReference type="PROSITE" id="PS51645">
    <property type="entry name" value="PHR_CRY_ALPHA_BETA"/>
    <property type="match status" value="1"/>
</dbReference>
<dbReference type="InterPro" id="IPR006050">
    <property type="entry name" value="DNA_photolyase_N"/>
</dbReference>
<dbReference type="InterPro" id="IPR036134">
    <property type="entry name" value="Crypto/Photolyase_FAD-like_sf"/>
</dbReference>
<keyword evidence="3 4" id="KW-0274">FAD</keyword>
<dbReference type="InterPro" id="IPR005101">
    <property type="entry name" value="Cryptochr/Photolyase_FAD-bd"/>
</dbReference>
<evidence type="ECO:0000313" key="8">
    <source>
        <dbReference type="Proteomes" id="UP000565262"/>
    </source>
</evidence>
<evidence type="ECO:0000256" key="3">
    <source>
        <dbReference type="ARBA" id="ARBA00022827"/>
    </source>
</evidence>
<gene>
    <name evidence="7" type="ORF">H4O21_16895</name>
</gene>
<proteinExistence type="inferred from homology"/>
<sequence>MISSDVSYSTPGGVCLVWLKRDLRLSDHEPLLRASQSGFPVLLLYIVEPVLLSDPHYDLRHWRFIRQSVQTIQQRIPKSSLLVLHGHAAEVLSAVRSALAEQGRWIEGLFSHEETGLFCTFQRDLQVRLWCDQHHIPWLESQSGAVIRALSSRERWDRDWQKVMKAPLATPGPDQILWFNGASIQCAASVIPHCFCWPLSWMDNPAAFQTGGEQQALKVLHSFFDDRGRYYHKQLSSPLLSQDACSRLSPYLAWGCVSLRQCYQLLLQHWSEPGWRRALSALSSRLHWHCHFIQKFESECRMETEHINRGYQAFPFDESVDSTQKLRAWQQGKTGYPMVDACMKALEQTGYINFRMRAMLVSFLCHHLLIDWRRGVHHLARYFLDFEPGIHYAQFQMQAGVTGINTLRIYNPVKQSFDQDADGTFIRQWLPALRDLPDELVHQPWQMTPMEQQMFSCYIGRDYSEPVVDITATGKTARTLLWQWRNRPDVKVESQRILQRHVRVR</sequence>
<dbReference type="GO" id="GO:0003677">
    <property type="term" value="F:DNA binding"/>
    <property type="evidence" value="ECO:0007669"/>
    <property type="project" value="TreeGrafter"/>
</dbReference>
<comment type="similarity">
    <text evidence="5">Belongs to the DNA photolyase family.</text>
</comment>
<comment type="caution">
    <text evidence="7">The sequence shown here is derived from an EMBL/GenBank/DDBJ whole genome shotgun (WGS) entry which is preliminary data.</text>
</comment>
<comment type="cofactor">
    <cofactor evidence="1">
        <name>(6R)-5,10-methylene-5,6,7,8-tetrahydrofolate</name>
        <dbReference type="ChEBI" id="CHEBI:15636"/>
    </cofactor>
</comment>
<evidence type="ECO:0000259" key="6">
    <source>
        <dbReference type="PROSITE" id="PS51645"/>
    </source>
</evidence>
<dbReference type="InterPro" id="IPR002081">
    <property type="entry name" value="Cryptochrome/DNA_photolyase_1"/>
</dbReference>
<dbReference type="PRINTS" id="PR00147">
    <property type="entry name" value="DNAPHOTLYASE"/>
</dbReference>
<reference evidence="7 8" key="1">
    <citation type="submission" date="2020-08" db="EMBL/GenBank/DDBJ databases">
        <title>Oceanospirillum sp. nov. isolated from marine sediment.</title>
        <authorList>
            <person name="Ji X."/>
        </authorList>
    </citation>
    <scope>NUCLEOTIDE SEQUENCE [LARGE SCALE GENOMIC DNA]</scope>
    <source>
        <strain evidence="7 8">D5</strain>
    </source>
</reference>
<dbReference type="Gene3D" id="1.10.579.10">
    <property type="entry name" value="DNA Cyclobutane Dipyrimidine Photolyase, subunit A, domain 3"/>
    <property type="match status" value="1"/>
</dbReference>
<name>A0A839IS31_9GAMM</name>
<dbReference type="AlphaFoldDB" id="A0A839IS31"/>